<dbReference type="Proteomes" id="UP001500827">
    <property type="component" value="Unassembled WGS sequence"/>
</dbReference>
<dbReference type="SUPFAM" id="SSF55729">
    <property type="entry name" value="Acyl-CoA N-acyltransferases (Nat)"/>
    <property type="match status" value="1"/>
</dbReference>
<reference evidence="3" key="1">
    <citation type="journal article" date="2019" name="Int. J. Syst. Evol. Microbiol.">
        <title>The Global Catalogue of Microorganisms (GCM) 10K type strain sequencing project: providing services to taxonomists for standard genome sequencing and annotation.</title>
        <authorList>
            <consortium name="The Broad Institute Genomics Platform"/>
            <consortium name="The Broad Institute Genome Sequencing Center for Infectious Disease"/>
            <person name="Wu L."/>
            <person name="Ma J."/>
        </authorList>
    </citation>
    <scope>NUCLEOTIDE SEQUENCE [LARGE SCALE GENOMIC DNA]</scope>
    <source>
        <strain evidence="3">JCM 17543</strain>
    </source>
</reference>
<keyword evidence="3" id="KW-1185">Reference proteome</keyword>
<dbReference type="InterPro" id="IPR016181">
    <property type="entry name" value="Acyl_CoA_acyltransferase"/>
</dbReference>
<gene>
    <name evidence="2" type="ORF">GCM10022276_10200</name>
</gene>
<proteinExistence type="predicted"/>
<dbReference type="RefSeq" id="WP_344698605.1">
    <property type="nucleotide sequence ID" value="NZ_BAABBM010000001.1"/>
</dbReference>
<name>A0ABP7L2N3_9SPHN</name>
<comment type="caution">
    <text evidence="2">The sequence shown here is derived from an EMBL/GenBank/DDBJ whole genome shotgun (WGS) entry which is preliminary data.</text>
</comment>
<dbReference type="Pfam" id="PF13302">
    <property type="entry name" value="Acetyltransf_3"/>
    <property type="match status" value="1"/>
</dbReference>
<dbReference type="Gene3D" id="3.40.630.30">
    <property type="match status" value="1"/>
</dbReference>
<protein>
    <submittedName>
        <fullName evidence="2">GNAT family N-acetyltransferase</fullName>
    </submittedName>
</protein>
<dbReference type="PANTHER" id="PTHR43792">
    <property type="entry name" value="GNAT FAMILY, PUTATIVE (AFU_ORTHOLOGUE AFUA_3G00765)-RELATED-RELATED"/>
    <property type="match status" value="1"/>
</dbReference>
<sequence>MAKFVAETERLRLREWDVPDEQAFYEIMNKPAVMRHLGGVQSPEEWRAGFDRLCSYQRDYGHTFWVVEDRATGEIQGFCGLKRVNTPGANKLAGVPEIGWRLRESAWGKGIAKEAAIAALDLGFGQFGYDRIIAMTIPPNRESQGLMKRLGMTRREELDFVDQRFGPAVNPQIVYEIGAAEWPSARDAAVHDRR</sequence>
<feature type="domain" description="N-acetyltransferase" evidence="1">
    <location>
        <begin position="11"/>
        <end position="176"/>
    </location>
</feature>
<evidence type="ECO:0000313" key="3">
    <source>
        <dbReference type="Proteomes" id="UP001500827"/>
    </source>
</evidence>
<dbReference type="EMBL" id="BAABBM010000001">
    <property type="protein sequence ID" value="GAA3892967.1"/>
    <property type="molecule type" value="Genomic_DNA"/>
</dbReference>
<evidence type="ECO:0000313" key="2">
    <source>
        <dbReference type="EMBL" id="GAA3892967.1"/>
    </source>
</evidence>
<dbReference type="PROSITE" id="PS51186">
    <property type="entry name" value="GNAT"/>
    <property type="match status" value="1"/>
</dbReference>
<evidence type="ECO:0000259" key="1">
    <source>
        <dbReference type="PROSITE" id="PS51186"/>
    </source>
</evidence>
<dbReference type="InterPro" id="IPR000182">
    <property type="entry name" value="GNAT_dom"/>
</dbReference>
<accession>A0ABP7L2N3</accession>
<dbReference type="PANTHER" id="PTHR43792:SF1">
    <property type="entry name" value="N-ACETYLTRANSFERASE DOMAIN-CONTAINING PROTEIN"/>
    <property type="match status" value="1"/>
</dbReference>
<organism evidence="2 3">
    <name type="scientific">Sphingomonas limnosediminicola</name>
    <dbReference type="NCBI Taxonomy" id="940133"/>
    <lineage>
        <taxon>Bacteria</taxon>
        <taxon>Pseudomonadati</taxon>
        <taxon>Pseudomonadota</taxon>
        <taxon>Alphaproteobacteria</taxon>
        <taxon>Sphingomonadales</taxon>
        <taxon>Sphingomonadaceae</taxon>
        <taxon>Sphingomonas</taxon>
    </lineage>
</organism>
<dbReference type="InterPro" id="IPR051531">
    <property type="entry name" value="N-acetyltransferase"/>
</dbReference>